<gene>
    <name evidence="3" type="ORF">DYE49_00405</name>
</gene>
<keyword evidence="3" id="KW-0067">ATP-binding</keyword>
<feature type="transmembrane region" description="Helical" evidence="1">
    <location>
        <begin position="66"/>
        <end position="86"/>
    </location>
</feature>
<dbReference type="EMBL" id="CP031517">
    <property type="protein sequence ID" value="QOS38995.1"/>
    <property type="molecule type" value="Genomic_DNA"/>
</dbReference>
<dbReference type="AlphaFoldDB" id="A0A7M1XJ57"/>
<dbReference type="InterPro" id="IPR032834">
    <property type="entry name" value="NatK-like_C"/>
</dbReference>
<dbReference type="GO" id="GO:0005524">
    <property type="term" value="F:ATP binding"/>
    <property type="evidence" value="ECO:0007669"/>
    <property type="project" value="UniProtKB-KW"/>
</dbReference>
<keyword evidence="3" id="KW-0547">Nucleotide-binding</keyword>
<dbReference type="InterPro" id="IPR036890">
    <property type="entry name" value="HATPase_C_sf"/>
</dbReference>
<dbReference type="Pfam" id="PF14501">
    <property type="entry name" value="HATPase_c_5"/>
    <property type="match status" value="1"/>
</dbReference>
<sequence length="459" mass="52764">MPSDNLTYYKIIFFLEIIIAEMLFAFRLEKRKSFFLRFAFATLISFVICFFFPIFGIHHWLWHSLYSSLMFMLLFFLSIGLLFFCFKENLTSILFVGISGYLTQHMAYQLYNSVMNLSGQAVAGLGLYGSVEPMSDAQIFASSLTYFICYLLVYGIVFFTFANRIQKGSHIVIKNRYLFFTSAIILVVVILLNSFIIYKSYDFTGETYRDVSTILGLTALISLACTIVSISVEFLSYEANVLDQELSMMNEILKQERKQYIESKETIDLINLKCHDLKHQIRTLTSNQKLPDETINEITNIISIYDSTIQTGNKVLDTILTKKSLECNQKSIQITSVIDGKQLSFINEVDLYTLFGNILDNAIQAVENLPKEMRVISVTSCKNSSLFSLVIRNYFQGEIHFKDGLPETNKHNKDFHGFGMKSIKRIVEYYGGDIQIFTEDNVFNLGLLFNVDKNQESKN</sequence>
<feature type="transmembrane region" description="Helical" evidence="1">
    <location>
        <begin position="6"/>
        <end position="26"/>
    </location>
</feature>
<feature type="transmembrane region" description="Helical" evidence="1">
    <location>
        <begin position="38"/>
        <end position="60"/>
    </location>
</feature>
<keyword evidence="1" id="KW-1133">Transmembrane helix</keyword>
<protein>
    <submittedName>
        <fullName evidence="3">ATP-binding protein</fullName>
    </submittedName>
</protein>
<evidence type="ECO:0000259" key="2">
    <source>
        <dbReference type="Pfam" id="PF14501"/>
    </source>
</evidence>
<dbReference type="CDD" id="cd16935">
    <property type="entry name" value="HATPase_AgrC-ComD-like"/>
    <property type="match status" value="1"/>
</dbReference>
<feature type="transmembrane region" description="Helical" evidence="1">
    <location>
        <begin position="144"/>
        <end position="165"/>
    </location>
</feature>
<proteinExistence type="predicted"/>
<evidence type="ECO:0000313" key="4">
    <source>
        <dbReference type="Proteomes" id="UP000593591"/>
    </source>
</evidence>
<feature type="transmembrane region" description="Helical" evidence="1">
    <location>
        <begin position="213"/>
        <end position="235"/>
    </location>
</feature>
<reference evidence="3 4" key="1">
    <citation type="submission" date="2018-08" db="EMBL/GenBank/DDBJ databases">
        <title>The first complete genome of Treponema rectale (CHPAT), a commensal spirochete of the bovine rectum.</title>
        <authorList>
            <person name="Staton G.J."/>
            <person name="Clegg S.R."/>
            <person name="Carter S.D."/>
            <person name="Radford A.D."/>
            <person name="Darby A."/>
            <person name="Hall N."/>
            <person name="Birtles R.J."/>
            <person name="Evans N.J."/>
        </authorList>
    </citation>
    <scope>NUCLEOTIDE SEQUENCE [LARGE SCALE GENOMIC DNA]</scope>
    <source>
        <strain evidence="3 4">CHPA</strain>
    </source>
</reference>
<dbReference type="SUPFAM" id="SSF55874">
    <property type="entry name" value="ATPase domain of HSP90 chaperone/DNA topoisomerase II/histidine kinase"/>
    <property type="match status" value="1"/>
</dbReference>
<accession>A0A7M1XJ57</accession>
<keyword evidence="1" id="KW-0812">Transmembrane</keyword>
<feature type="transmembrane region" description="Helical" evidence="1">
    <location>
        <begin position="93"/>
        <end position="111"/>
    </location>
</feature>
<feature type="domain" description="Sensor histidine kinase NatK-like C-terminal" evidence="2">
    <location>
        <begin position="347"/>
        <end position="449"/>
    </location>
</feature>
<dbReference type="KEGG" id="trc:DYE49_00405"/>
<feature type="transmembrane region" description="Helical" evidence="1">
    <location>
        <begin position="177"/>
        <end position="201"/>
    </location>
</feature>
<evidence type="ECO:0000313" key="3">
    <source>
        <dbReference type="EMBL" id="QOS38995.1"/>
    </source>
</evidence>
<keyword evidence="1" id="KW-0472">Membrane</keyword>
<dbReference type="Gene3D" id="3.30.565.10">
    <property type="entry name" value="Histidine kinase-like ATPase, C-terminal domain"/>
    <property type="match status" value="1"/>
</dbReference>
<name>A0A7M1XJ57_9SPIR</name>
<dbReference type="Proteomes" id="UP000593591">
    <property type="component" value="Chromosome"/>
</dbReference>
<evidence type="ECO:0000256" key="1">
    <source>
        <dbReference type="SAM" id="Phobius"/>
    </source>
</evidence>
<organism evidence="3 4">
    <name type="scientific">Treponema rectale</name>
    <dbReference type="NCBI Taxonomy" id="744512"/>
    <lineage>
        <taxon>Bacteria</taxon>
        <taxon>Pseudomonadati</taxon>
        <taxon>Spirochaetota</taxon>
        <taxon>Spirochaetia</taxon>
        <taxon>Spirochaetales</taxon>
        <taxon>Treponemataceae</taxon>
        <taxon>Treponema</taxon>
    </lineage>
</organism>